<feature type="domain" description="MmeI-like N-terminal" evidence="5">
    <location>
        <begin position="11"/>
        <end position="173"/>
    </location>
</feature>
<dbReference type="InterPro" id="IPR046819">
    <property type="entry name" value="MmeI_hel"/>
</dbReference>
<name>A0A1F8DYT7_9BACT</name>
<dbReference type="Gene3D" id="3.40.50.150">
    <property type="entry name" value="Vaccinia Virus protein VP39"/>
    <property type="match status" value="1"/>
</dbReference>
<dbReference type="Pfam" id="PF20465">
    <property type="entry name" value="MmeI_hel"/>
    <property type="match status" value="1"/>
</dbReference>
<dbReference type="AlphaFoldDB" id="A0A1F8DYT7"/>
<evidence type="ECO:0000313" key="10">
    <source>
        <dbReference type="EMBL" id="OGM93118.1"/>
    </source>
</evidence>
<evidence type="ECO:0000259" key="8">
    <source>
        <dbReference type="Pfam" id="PF20467"/>
    </source>
</evidence>
<comment type="caution">
    <text evidence="10">The sequence shown here is derived from an EMBL/GenBank/DDBJ whole genome shotgun (WGS) entry which is preliminary data.</text>
</comment>
<dbReference type="InterPro" id="IPR046818">
    <property type="entry name" value="MmeI_C"/>
</dbReference>
<dbReference type="STRING" id="1802559.A2372_01765"/>
<keyword evidence="2 10" id="KW-0489">Methyltransferase</keyword>
<evidence type="ECO:0000259" key="5">
    <source>
        <dbReference type="Pfam" id="PF20464"/>
    </source>
</evidence>
<protein>
    <recommendedName>
        <fullName evidence="1">site-specific DNA-methyltransferase (adenine-specific)</fullName>
        <ecNumber evidence="1">2.1.1.72</ecNumber>
    </recommendedName>
</protein>
<dbReference type="SUPFAM" id="SSF53335">
    <property type="entry name" value="S-adenosyl-L-methionine-dependent methyltransferases"/>
    <property type="match status" value="1"/>
</dbReference>
<evidence type="ECO:0000256" key="4">
    <source>
        <dbReference type="ARBA" id="ARBA00047942"/>
    </source>
</evidence>
<dbReference type="InterPro" id="IPR029063">
    <property type="entry name" value="SAM-dependent_MTases_sf"/>
</dbReference>
<dbReference type="Pfam" id="PF20467">
    <property type="entry name" value="MmeI_C"/>
    <property type="match status" value="1"/>
</dbReference>
<dbReference type="PANTHER" id="PTHR33841:SF1">
    <property type="entry name" value="DNA METHYLTRANSFERASE A"/>
    <property type="match status" value="1"/>
</dbReference>
<evidence type="ECO:0000259" key="6">
    <source>
        <dbReference type="Pfam" id="PF20465"/>
    </source>
</evidence>
<dbReference type="InterPro" id="IPR046817">
    <property type="entry name" value="MmeI_N"/>
</dbReference>
<reference evidence="10 11" key="1">
    <citation type="journal article" date="2016" name="Nat. Commun.">
        <title>Thousands of microbial genomes shed light on interconnected biogeochemical processes in an aquifer system.</title>
        <authorList>
            <person name="Anantharaman K."/>
            <person name="Brown C.T."/>
            <person name="Hug L.A."/>
            <person name="Sharon I."/>
            <person name="Castelle C.J."/>
            <person name="Probst A.J."/>
            <person name="Thomas B.C."/>
            <person name="Singh A."/>
            <person name="Wilkins M.J."/>
            <person name="Karaoz U."/>
            <person name="Brodie E.L."/>
            <person name="Williams K.H."/>
            <person name="Hubbard S.S."/>
            <person name="Banfield J.F."/>
        </authorList>
    </citation>
    <scope>NUCLEOTIDE SEQUENCE [LARGE SCALE GENOMIC DNA]</scope>
</reference>
<evidence type="ECO:0000256" key="3">
    <source>
        <dbReference type="ARBA" id="ARBA00022679"/>
    </source>
</evidence>
<proteinExistence type="predicted"/>
<dbReference type="InterPro" id="IPR046820">
    <property type="entry name" value="MmeI_TRD"/>
</dbReference>
<dbReference type="GO" id="GO:0032259">
    <property type="term" value="P:methylation"/>
    <property type="evidence" value="ECO:0007669"/>
    <property type="project" value="UniProtKB-KW"/>
</dbReference>
<evidence type="ECO:0000256" key="1">
    <source>
        <dbReference type="ARBA" id="ARBA00011900"/>
    </source>
</evidence>
<feature type="domain" description="MmeI-like helicase spacer" evidence="6">
    <location>
        <begin position="179"/>
        <end position="257"/>
    </location>
</feature>
<dbReference type="Pfam" id="PF20466">
    <property type="entry name" value="MmeI_TRD"/>
    <property type="match status" value="1"/>
</dbReference>
<feature type="domain" description="MmeI-like DNA-methyltransferase" evidence="9">
    <location>
        <begin position="334"/>
        <end position="593"/>
    </location>
</feature>
<dbReference type="EC" id="2.1.1.72" evidence="1"/>
<accession>A0A1F8DYT7</accession>
<organism evidence="10 11">
    <name type="scientific">Candidatus Wolfebacteria bacterium RIFOXYB1_FULL_54_12</name>
    <dbReference type="NCBI Taxonomy" id="1802559"/>
    <lineage>
        <taxon>Bacteria</taxon>
        <taxon>Candidatus Wolfeibacteriota</taxon>
    </lineage>
</organism>
<evidence type="ECO:0000256" key="2">
    <source>
        <dbReference type="ARBA" id="ARBA00022603"/>
    </source>
</evidence>
<dbReference type="EMBL" id="MGIT01000001">
    <property type="protein sequence ID" value="OGM93118.1"/>
    <property type="molecule type" value="Genomic_DNA"/>
</dbReference>
<dbReference type="InterPro" id="IPR046816">
    <property type="entry name" value="MmeI_Mtase"/>
</dbReference>
<dbReference type="InterPro" id="IPR050953">
    <property type="entry name" value="N4_N6_ade-DNA_methylase"/>
</dbReference>
<sequence length="901" mass="102427">MPLSWNEIKSRAVEFSKEWENEKSEDAEAKSFWDGFFNVFGLTRRRLANFEFEVKKYGGNSGFIDLFWPGMLIVEHKSRGRSLEKAYAQAMDYFPGISERDLPKYILVSDFEKFKLYDIEEGTETEFSLKELSKKVGLLGFLAGYKKQEYKEGDEVNIKAAELMGRLYDAIAEAGYVGHELNVLLVRILFCLFAEDAAIFNGHQFRRYIETRTGTDGSDLGMHLGMLFQVFNTPREKRSTTLDEELAQFEYVNGGLFEENITIPSFNSSMRNRLLEACAFNWSAISPAIFGSLFQAVIDKEARRHLGAHYTSEKNILKLIKPLFLDELQDELDACGKNDKNLALFQEKLSKLKFLDPACGCGNFLIIAYRELRLLELEVLKRRLKSANQMSLDLKSYIKVKPEQFYGIEIDDFPARIAQTAMWLMDHQMNELVGQKFGVNIPDLPLVKGAHIYTGNALEKNWEEVVSKNELAYILGNPPFVGSKMMSVDQRHDLELAFGKVKGIGVLDYVTAWYAKAAAYISGSKIRCAFVSTNSITQGEQVGILWGELLKRGIKIHFAHKTFRWSNEARGKAAVYCVIIGFGDFNIEKKKLYEYESVKGEAHEISVKNINPYLVPGDDVVIGSRQKPLNKVPEMSFGSMPNDGGNLILNEEERDDLIRQESLVKKFIRPLIGAQGFLNGGKRYCLWLAGSDPKELKSMPEVMRRIQAVRDFRLKSKRPATIKLADKPALFGENHQPSSNYVLIPRVSSENRKYIPMGFFGKESIVGDTCMSIPNATLYHFGVLESEMHMTWVGYVCGRLKSDYRYSKDIVYNNFPWPESPSSEKIKAVEKSAQDVLDVRAKYLNNSLADLYDSLTMPADLVKAHKNLDKAVDLAYGKRALGSSAERMNFLFELYGKYVNK</sequence>
<dbReference type="Proteomes" id="UP000176422">
    <property type="component" value="Unassembled WGS sequence"/>
</dbReference>
<dbReference type="Pfam" id="PF20473">
    <property type="entry name" value="MmeI_Mtase"/>
    <property type="match status" value="1"/>
</dbReference>
<dbReference type="PANTHER" id="PTHR33841">
    <property type="entry name" value="DNA METHYLTRANSFERASE YEEA-RELATED"/>
    <property type="match status" value="1"/>
</dbReference>
<feature type="domain" description="MmeI-like target recognition" evidence="7">
    <location>
        <begin position="617"/>
        <end position="819"/>
    </location>
</feature>
<evidence type="ECO:0000313" key="11">
    <source>
        <dbReference type="Proteomes" id="UP000176422"/>
    </source>
</evidence>
<dbReference type="GO" id="GO:0009007">
    <property type="term" value="F:site-specific DNA-methyltransferase (adenine-specific) activity"/>
    <property type="evidence" value="ECO:0007669"/>
    <property type="project" value="UniProtKB-EC"/>
</dbReference>
<evidence type="ECO:0000259" key="7">
    <source>
        <dbReference type="Pfam" id="PF20466"/>
    </source>
</evidence>
<keyword evidence="3" id="KW-0808">Transferase</keyword>
<feature type="domain" description="MmeI-like C-terminal" evidence="8">
    <location>
        <begin position="824"/>
        <end position="900"/>
    </location>
</feature>
<evidence type="ECO:0000259" key="9">
    <source>
        <dbReference type="Pfam" id="PF20473"/>
    </source>
</evidence>
<gene>
    <name evidence="10" type="ORF">A2372_01765</name>
</gene>
<dbReference type="Pfam" id="PF20464">
    <property type="entry name" value="MmeI_N"/>
    <property type="match status" value="1"/>
</dbReference>
<comment type="catalytic activity">
    <reaction evidence="4">
        <text>a 2'-deoxyadenosine in DNA + S-adenosyl-L-methionine = an N(6)-methyl-2'-deoxyadenosine in DNA + S-adenosyl-L-homocysteine + H(+)</text>
        <dbReference type="Rhea" id="RHEA:15197"/>
        <dbReference type="Rhea" id="RHEA-COMP:12418"/>
        <dbReference type="Rhea" id="RHEA-COMP:12419"/>
        <dbReference type="ChEBI" id="CHEBI:15378"/>
        <dbReference type="ChEBI" id="CHEBI:57856"/>
        <dbReference type="ChEBI" id="CHEBI:59789"/>
        <dbReference type="ChEBI" id="CHEBI:90615"/>
        <dbReference type="ChEBI" id="CHEBI:90616"/>
        <dbReference type="EC" id="2.1.1.72"/>
    </reaction>
</comment>